<dbReference type="InterPro" id="IPR013083">
    <property type="entry name" value="Znf_RING/FYVE/PHD"/>
</dbReference>
<dbReference type="GO" id="GO:0016740">
    <property type="term" value="F:transferase activity"/>
    <property type="evidence" value="ECO:0007669"/>
    <property type="project" value="UniProtKB-KW"/>
</dbReference>
<dbReference type="GO" id="GO:0008270">
    <property type="term" value="F:zinc ion binding"/>
    <property type="evidence" value="ECO:0007669"/>
    <property type="project" value="UniProtKB-KW"/>
</dbReference>
<name>A0AAQ3Q3H8_9LILI</name>
<dbReference type="GO" id="GO:0031625">
    <property type="term" value="F:ubiquitin protein ligase binding"/>
    <property type="evidence" value="ECO:0007669"/>
    <property type="project" value="TreeGrafter"/>
</dbReference>
<keyword evidence="8" id="KW-0862">Zinc</keyword>
<evidence type="ECO:0000256" key="3">
    <source>
        <dbReference type="ARBA" id="ARBA00022679"/>
    </source>
</evidence>
<evidence type="ECO:0008006" key="14">
    <source>
        <dbReference type="Google" id="ProtNLM"/>
    </source>
</evidence>
<organism evidence="12 13">
    <name type="scientific">Canna indica</name>
    <name type="common">Indian-shot</name>
    <dbReference type="NCBI Taxonomy" id="4628"/>
    <lineage>
        <taxon>Eukaryota</taxon>
        <taxon>Viridiplantae</taxon>
        <taxon>Streptophyta</taxon>
        <taxon>Embryophyta</taxon>
        <taxon>Tracheophyta</taxon>
        <taxon>Spermatophyta</taxon>
        <taxon>Magnoliopsida</taxon>
        <taxon>Liliopsida</taxon>
        <taxon>Zingiberales</taxon>
        <taxon>Cannaceae</taxon>
        <taxon>Canna</taxon>
    </lineage>
</organism>
<evidence type="ECO:0000256" key="4">
    <source>
        <dbReference type="ARBA" id="ARBA00022692"/>
    </source>
</evidence>
<evidence type="ECO:0000256" key="7">
    <source>
        <dbReference type="ARBA" id="ARBA00022786"/>
    </source>
</evidence>
<keyword evidence="4" id="KW-0812">Transmembrane</keyword>
<evidence type="ECO:0000256" key="2">
    <source>
        <dbReference type="ARBA" id="ARBA00004906"/>
    </source>
</evidence>
<dbReference type="PANTHER" id="PTHR45768">
    <property type="entry name" value="E3 UBIQUITIN-PROTEIN LIGASE RNF13-LIKE"/>
    <property type="match status" value="1"/>
</dbReference>
<dbReference type="Proteomes" id="UP001327560">
    <property type="component" value="Chromosome 2"/>
</dbReference>
<evidence type="ECO:0000256" key="5">
    <source>
        <dbReference type="ARBA" id="ARBA00022723"/>
    </source>
</evidence>
<evidence type="ECO:0000313" key="12">
    <source>
        <dbReference type="EMBL" id="WOK97065.1"/>
    </source>
</evidence>
<dbReference type="Gene3D" id="3.30.40.10">
    <property type="entry name" value="Zinc/RING finger domain, C3HC4 (zinc finger)"/>
    <property type="match status" value="1"/>
</dbReference>
<gene>
    <name evidence="12" type="ORF">Cni_G05773</name>
</gene>
<evidence type="ECO:0000256" key="10">
    <source>
        <dbReference type="ARBA" id="ARBA00023136"/>
    </source>
</evidence>
<comment type="pathway">
    <text evidence="2">Protein modification; protein ubiquitination.</text>
</comment>
<sequence>MIACGHAFHLGCIDTCLLSNSTCSLCRGSLYLQGDMAAMDSTFDFGDSREEEDDEEAAGEAVAVAAKEGSLDPDKRVFPVRLGKFKSLVHLHHIRHAHLIIEYCNHIDQLICGCAIIGCWGGQMFVDCRKVKKKPNGT</sequence>
<keyword evidence="3" id="KW-0808">Transferase</keyword>
<accession>A0AAQ3Q3H8</accession>
<comment type="similarity">
    <text evidence="11">Belongs to the RING-type zinc finger family. ATL subfamily.</text>
</comment>
<evidence type="ECO:0000256" key="9">
    <source>
        <dbReference type="ARBA" id="ARBA00022989"/>
    </source>
</evidence>
<dbReference type="SUPFAM" id="SSF57850">
    <property type="entry name" value="RING/U-box"/>
    <property type="match status" value="1"/>
</dbReference>
<keyword evidence="7" id="KW-0833">Ubl conjugation pathway</keyword>
<protein>
    <recommendedName>
        <fullName evidence="14">RING-type domain-containing protein</fullName>
    </recommendedName>
</protein>
<reference evidence="12 13" key="1">
    <citation type="submission" date="2023-10" db="EMBL/GenBank/DDBJ databases">
        <title>Chromosome-scale genome assembly provides insights into flower coloration mechanisms of Canna indica.</title>
        <authorList>
            <person name="Li C."/>
        </authorList>
    </citation>
    <scope>NUCLEOTIDE SEQUENCE [LARGE SCALE GENOMIC DNA]</scope>
    <source>
        <tissue evidence="12">Flower</tissue>
    </source>
</reference>
<evidence type="ECO:0000313" key="13">
    <source>
        <dbReference type="Proteomes" id="UP001327560"/>
    </source>
</evidence>
<dbReference type="EMBL" id="CP136891">
    <property type="protein sequence ID" value="WOK97065.1"/>
    <property type="molecule type" value="Genomic_DNA"/>
</dbReference>
<keyword evidence="9" id="KW-1133">Transmembrane helix</keyword>
<keyword evidence="5" id="KW-0479">Metal-binding</keyword>
<proteinExistence type="inferred from homology"/>
<keyword evidence="13" id="KW-1185">Reference proteome</keyword>
<keyword evidence="6" id="KW-0863">Zinc-finger</keyword>
<evidence type="ECO:0000256" key="8">
    <source>
        <dbReference type="ARBA" id="ARBA00022833"/>
    </source>
</evidence>
<comment type="subcellular location">
    <subcellularLocation>
        <location evidence="1">Membrane</location>
        <topology evidence="1">Single-pass membrane protein</topology>
    </subcellularLocation>
</comment>
<evidence type="ECO:0000256" key="11">
    <source>
        <dbReference type="ARBA" id="ARBA00024209"/>
    </source>
</evidence>
<dbReference type="AlphaFoldDB" id="A0AAQ3Q3H8"/>
<dbReference type="GO" id="GO:0016020">
    <property type="term" value="C:membrane"/>
    <property type="evidence" value="ECO:0007669"/>
    <property type="project" value="UniProtKB-SubCell"/>
</dbReference>
<evidence type="ECO:0000256" key="1">
    <source>
        <dbReference type="ARBA" id="ARBA00004167"/>
    </source>
</evidence>
<dbReference type="PANTHER" id="PTHR45768:SF18">
    <property type="entry name" value="RING-H2 FINGER PROTEIN ATL47-RELATED"/>
    <property type="match status" value="1"/>
</dbReference>
<keyword evidence="10" id="KW-0472">Membrane</keyword>
<evidence type="ECO:0000256" key="6">
    <source>
        <dbReference type="ARBA" id="ARBA00022771"/>
    </source>
</evidence>